<feature type="region of interest" description="Disordered" evidence="17">
    <location>
        <begin position="589"/>
        <end position="619"/>
    </location>
</feature>
<keyword evidence="8" id="KW-0963">Cytoplasm</keyword>
<feature type="region of interest" description="Disordered" evidence="17">
    <location>
        <begin position="510"/>
        <end position="531"/>
    </location>
</feature>
<feature type="compositionally biased region" description="Pro residues" evidence="17">
    <location>
        <begin position="1841"/>
        <end position="1853"/>
    </location>
</feature>
<feature type="compositionally biased region" description="Polar residues" evidence="17">
    <location>
        <begin position="1633"/>
        <end position="1645"/>
    </location>
</feature>
<dbReference type="GO" id="GO:0051668">
    <property type="term" value="P:localization within membrane"/>
    <property type="evidence" value="ECO:0007669"/>
    <property type="project" value="UniProtKB-ARBA"/>
</dbReference>
<dbReference type="GO" id="GO:0070971">
    <property type="term" value="C:endoplasmic reticulum exit site"/>
    <property type="evidence" value="ECO:0007669"/>
    <property type="project" value="UniProtKB-ARBA"/>
</dbReference>
<dbReference type="STRING" id="623744.A0A553QYC3"/>
<dbReference type="GO" id="GO:0000139">
    <property type="term" value="C:Golgi membrane"/>
    <property type="evidence" value="ECO:0007669"/>
    <property type="project" value="UniProtKB-SubCell"/>
</dbReference>
<evidence type="ECO:0000256" key="7">
    <source>
        <dbReference type="ARBA" id="ARBA00022448"/>
    </source>
</evidence>
<feature type="compositionally biased region" description="Pro residues" evidence="17">
    <location>
        <begin position="1933"/>
        <end position="1949"/>
    </location>
</feature>
<feature type="compositionally biased region" description="Polar residues" evidence="17">
    <location>
        <begin position="230"/>
        <end position="245"/>
    </location>
</feature>
<evidence type="ECO:0000256" key="10">
    <source>
        <dbReference type="ARBA" id="ARBA00022824"/>
    </source>
</evidence>
<keyword evidence="11" id="KW-0492">Microsome</keyword>
<evidence type="ECO:0000313" key="21">
    <source>
        <dbReference type="Proteomes" id="UP000316079"/>
    </source>
</evidence>
<feature type="compositionally biased region" description="Low complexity" evidence="17">
    <location>
        <begin position="1124"/>
        <end position="1139"/>
    </location>
</feature>
<evidence type="ECO:0000256" key="1">
    <source>
        <dbReference type="ARBA" id="ARBA00004395"/>
    </source>
</evidence>
<gene>
    <name evidence="20" type="ORF">DNTS_004646</name>
</gene>
<reference evidence="20 21" key="1">
    <citation type="journal article" date="2019" name="Sci. Data">
        <title>Hybrid genome assembly and annotation of Danionella translucida.</title>
        <authorList>
            <person name="Kadobianskyi M."/>
            <person name="Schulze L."/>
            <person name="Schuelke M."/>
            <person name="Judkewitz B."/>
        </authorList>
    </citation>
    <scope>NUCLEOTIDE SEQUENCE [LARGE SCALE GENOMIC DNA]</scope>
    <source>
        <strain evidence="20 21">Bolton</strain>
    </source>
</reference>
<comment type="similarity">
    <text evidence="6 16">Belongs to the SEC16 family.</text>
</comment>
<feature type="compositionally biased region" description="Polar residues" evidence="17">
    <location>
        <begin position="64"/>
        <end position="79"/>
    </location>
</feature>
<feature type="compositionally biased region" description="Polar residues" evidence="17">
    <location>
        <begin position="979"/>
        <end position="992"/>
    </location>
</feature>
<dbReference type="PANTHER" id="PTHR13402">
    <property type="entry name" value="RGPR-RELATED"/>
    <property type="match status" value="1"/>
</dbReference>
<accession>A0A553QYC3</accession>
<feature type="compositionally biased region" description="Low complexity" evidence="17">
    <location>
        <begin position="9"/>
        <end position="22"/>
    </location>
</feature>
<evidence type="ECO:0000256" key="6">
    <source>
        <dbReference type="ARBA" id="ARBA00005927"/>
    </source>
</evidence>
<dbReference type="Gene3D" id="1.25.40.1030">
    <property type="match status" value="1"/>
</dbReference>
<feature type="compositionally biased region" description="Pro residues" evidence="17">
    <location>
        <begin position="847"/>
        <end position="859"/>
    </location>
</feature>
<evidence type="ECO:0000256" key="11">
    <source>
        <dbReference type="ARBA" id="ARBA00022848"/>
    </source>
</evidence>
<evidence type="ECO:0000313" key="20">
    <source>
        <dbReference type="EMBL" id="TRY94960.1"/>
    </source>
</evidence>
<dbReference type="GO" id="GO:0016192">
    <property type="term" value="P:vesicle-mediated transport"/>
    <property type="evidence" value="ECO:0007669"/>
    <property type="project" value="UniProtKB-KW"/>
</dbReference>
<feature type="compositionally biased region" description="Pro residues" evidence="17">
    <location>
        <begin position="1648"/>
        <end position="1657"/>
    </location>
</feature>
<dbReference type="GO" id="GO:0005829">
    <property type="term" value="C:cytosol"/>
    <property type="evidence" value="ECO:0007669"/>
    <property type="project" value="UniProtKB-SubCell"/>
</dbReference>
<evidence type="ECO:0000256" key="8">
    <source>
        <dbReference type="ARBA" id="ARBA00022490"/>
    </source>
</evidence>
<name>A0A553QYC3_9TELE</name>
<keyword evidence="14 16" id="KW-0333">Golgi apparatus</keyword>
<feature type="compositionally biased region" description="Polar residues" evidence="17">
    <location>
        <begin position="203"/>
        <end position="216"/>
    </location>
</feature>
<feature type="compositionally biased region" description="Low complexity" evidence="17">
    <location>
        <begin position="860"/>
        <end position="905"/>
    </location>
</feature>
<dbReference type="GO" id="GO:0007029">
    <property type="term" value="P:endoplasmic reticulum organization"/>
    <property type="evidence" value="ECO:0007669"/>
    <property type="project" value="UniProtKB-ARBA"/>
</dbReference>
<dbReference type="OrthoDB" id="8918678at2759"/>
<organism evidence="20 21">
    <name type="scientific">Danionella cerebrum</name>
    <dbReference type="NCBI Taxonomy" id="2873325"/>
    <lineage>
        <taxon>Eukaryota</taxon>
        <taxon>Metazoa</taxon>
        <taxon>Chordata</taxon>
        <taxon>Craniata</taxon>
        <taxon>Vertebrata</taxon>
        <taxon>Euteleostomi</taxon>
        <taxon>Actinopterygii</taxon>
        <taxon>Neopterygii</taxon>
        <taxon>Teleostei</taxon>
        <taxon>Ostariophysi</taxon>
        <taxon>Cypriniformes</taxon>
        <taxon>Danionidae</taxon>
        <taxon>Danioninae</taxon>
        <taxon>Danionella</taxon>
    </lineage>
</organism>
<evidence type="ECO:0000256" key="9">
    <source>
        <dbReference type="ARBA" id="ARBA00022553"/>
    </source>
</evidence>
<feature type="region of interest" description="Disordered" evidence="17">
    <location>
        <begin position="1085"/>
        <end position="1140"/>
    </location>
</feature>
<keyword evidence="21" id="KW-1185">Reference proteome</keyword>
<evidence type="ECO:0000256" key="4">
    <source>
        <dbReference type="ARBA" id="ARBA00004524"/>
    </source>
</evidence>
<dbReference type="CDD" id="cd09233">
    <property type="entry name" value="ACE1-Sec16-like"/>
    <property type="match status" value="1"/>
</dbReference>
<evidence type="ECO:0000256" key="17">
    <source>
        <dbReference type="SAM" id="MobiDB-lite"/>
    </source>
</evidence>
<feature type="compositionally biased region" description="Pro residues" evidence="17">
    <location>
        <begin position="1748"/>
        <end position="1757"/>
    </location>
</feature>
<evidence type="ECO:0000256" key="14">
    <source>
        <dbReference type="ARBA" id="ARBA00023034"/>
    </source>
</evidence>
<evidence type="ECO:0000259" key="18">
    <source>
        <dbReference type="Pfam" id="PF12931"/>
    </source>
</evidence>
<evidence type="ECO:0000256" key="15">
    <source>
        <dbReference type="ARBA" id="ARBA00023136"/>
    </source>
</evidence>
<proteinExistence type="inferred from homology"/>
<feature type="region of interest" description="Disordered" evidence="17">
    <location>
        <begin position="710"/>
        <end position="756"/>
    </location>
</feature>
<feature type="compositionally biased region" description="Basic and acidic residues" evidence="17">
    <location>
        <begin position="1880"/>
        <end position="1901"/>
    </location>
</feature>
<dbReference type="InterPro" id="IPR024340">
    <property type="entry name" value="Sec16_CCD"/>
</dbReference>
<feature type="compositionally biased region" description="Basic and acidic residues" evidence="17">
    <location>
        <begin position="1854"/>
        <end position="1865"/>
    </location>
</feature>
<evidence type="ECO:0000256" key="3">
    <source>
        <dbReference type="ARBA" id="ARBA00004514"/>
    </source>
</evidence>
<dbReference type="Pfam" id="PF12931">
    <property type="entry name" value="TPR_Sec16"/>
    <property type="match status" value="1"/>
</dbReference>
<feature type="compositionally biased region" description="Low complexity" evidence="17">
    <location>
        <begin position="170"/>
        <end position="181"/>
    </location>
</feature>
<feature type="compositionally biased region" description="Polar residues" evidence="17">
    <location>
        <begin position="252"/>
        <end position="269"/>
    </location>
</feature>
<comment type="subunit">
    <text evidence="16">SEC16A and SEC16B are each present in multiple copies in a heteromeric complex.</text>
</comment>
<dbReference type="GO" id="GO:0015031">
    <property type="term" value="P:protein transport"/>
    <property type="evidence" value="ECO:0007669"/>
    <property type="project" value="UniProtKB-KW"/>
</dbReference>
<feature type="region of interest" description="Disordered" evidence="17">
    <location>
        <begin position="1740"/>
        <end position="1981"/>
    </location>
</feature>
<dbReference type="Proteomes" id="UP000316079">
    <property type="component" value="Unassembled WGS sequence"/>
</dbReference>
<feature type="compositionally biased region" description="Pro residues" evidence="17">
    <location>
        <begin position="106"/>
        <end position="120"/>
    </location>
</feature>
<evidence type="ECO:0000256" key="12">
    <source>
        <dbReference type="ARBA" id="ARBA00022892"/>
    </source>
</evidence>
<dbReference type="GO" id="GO:0007030">
    <property type="term" value="P:Golgi organization"/>
    <property type="evidence" value="ECO:0007669"/>
    <property type="project" value="TreeGrafter"/>
</dbReference>
<keyword evidence="10 16" id="KW-0256">Endoplasmic reticulum</keyword>
<dbReference type="EMBL" id="SRMA01025411">
    <property type="protein sequence ID" value="TRY94960.1"/>
    <property type="molecule type" value="Genomic_DNA"/>
</dbReference>
<dbReference type="FunFam" id="1.25.40.1030:FF:000002">
    <property type="entry name" value="Protein transport protein sec16"/>
    <property type="match status" value="1"/>
</dbReference>
<keyword evidence="15 16" id="KW-0472">Membrane</keyword>
<keyword evidence="13 16" id="KW-0653">Protein transport</keyword>
<feature type="compositionally biased region" description="Basic and acidic residues" evidence="17">
    <location>
        <begin position="966"/>
        <end position="978"/>
    </location>
</feature>
<feature type="compositionally biased region" description="Low complexity" evidence="17">
    <location>
        <begin position="1758"/>
        <end position="1783"/>
    </location>
</feature>
<comment type="caution">
    <text evidence="20">The sequence shown here is derived from an EMBL/GenBank/DDBJ whole genome shotgun (WGS) entry which is preliminary data.</text>
</comment>
<dbReference type="GO" id="GO:0048471">
    <property type="term" value="C:perinuclear region of cytoplasm"/>
    <property type="evidence" value="ECO:0007669"/>
    <property type="project" value="UniProtKB-SubCell"/>
</dbReference>
<dbReference type="GO" id="GO:0070973">
    <property type="term" value="P:protein localization to endoplasmic reticulum exit site"/>
    <property type="evidence" value="ECO:0007669"/>
    <property type="project" value="TreeGrafter"/>
</dbReference>
<evidence type="ECO:0000256" key="5">
    <source>
        <dbReference type="ARBA" id="ARBA00004556"/>
    </source>
</evidence>
<evidence type="ECO:0000259" key="19">
    <source>
        <dbReference type="Pfam" id="PF12932"/>
    </source>
</evidence>
<feature type="compositionally biased region" description="Polar residues" evidence="17">
    <location>
        <begin position="730"/>
        <end position="756"/>
    </location>
</feature>
<keyword evidence="12 16" id="KW-0931">ER-Golgi transport</keyword>
<feature type="region of interest" description="Disordered" evidence="17">
    <location>
        <begin position="1"/>
        <end position="480"/>
    </location>
</feature>
<dbReference type="GO" id="GO:0012507">
    <property type="term" value="C:ER to Golgi transport vesicle membrane"/>
    <property type="evidence" value="ECO:0007669"/>
    <property type="project" value="TreeGrafter"/>
</dbReference>
<feature type="compositionally biased region" description="Polar residues" evidence="17">
    <location>
        <begin position="826"/>
        <end position="846"/>
    </location>
</feature>
<comment type="subcellular location">
    <subcellularLocation>
        <location evidence="3">Cytoplasm</location>
        <location evidence="3">Cytosol</location>
    </subcellularLocation>
    <subcellularLocation>
        <location evidence="5">Cytoplasm</location>
        <location evidence="5">Perinuclear region</location>
    </subcellularLocation>
    <subcellularLocation>
        <location evidence="2">Endoplasmic reticulum membrane</location>
        <topology evidence="2">Peripheral membrane protein</topology>
    </subcellularLocation>
    <subcellularLocation>
        <location evidence="1">Golgi apparatus membrane</location>
        <topology evidence="1">Peripheral membrane protein</topology>
    </subcellularLocation>
    <subcellularLocation>
        <location evidence="4">Microsome membrane</location>
    </subcellularLocation>
</comment>
<feature type="compositionally biased region" description="Polar residues" evidence="17">
    <location>
        <begin position="88"/>
        <end position="103"/>
    </location>
</feature>
<feature type="compositionally biased region" description="Low complexity" evidence="17">
    <location>
        <begin position="388"/>
        <end position="412"/>
    </location>
</feature>
<comment type="function">
    <text evidence="16">Plays a role in the organization of the endoplasmic reticulum exit sites (ERES), also known as transitional endoplasmic reticulum (tER). Required for secretory cargo traffic from the endoplasmic reticulum to the Golgi apparatus.</text>
</comment>
<dbReference type="InterPro" id="IPR024298">
    <property type="entry name" value="Sec16_Sec23-bd"/>
</dbReference>
<evidence type="ECO:0000256" key="2">
    <source>
        <dbReference type="ARBA" id="ARBA00004406"/>
    </source>
</evidence>
<evidence type="ECO:0000256" key="13">
    <source>
        <dbReference type="ARBA" id="ARBA00022927"/>
    </source>
</evidence>
<dbReference type="GO" id="GO:0005789">
    <property type="term" value="C:endoplasmic reticulum membrane"/>
    <property type="evidence" value="ECO:0007669"/>
    <property type="project" value="UniProtKB-SubCell"/>
</dbReference>
<feature type="compositionally biased region" description="Low complexity" evidence="17">
    <location>
        <begin position="915"/>
        <end position="925"/>
    </location>
</feature>
<feature type="region of interest" description="Disordered" evidence="17">
    <location>
        <begin position="2006"/>
        <end position="2030"/>
    </location>
</feature>
<dbReference type="Pfam" id="PF12932">
    <property type="entry name" value="Sec16"/>
    <property type="match status" value="1"/>
</dbReference>
<feature type="region of interest" description="Disordered" evidence="17">
    <location>
        <begin position="802"/>
        <end position="1004"/>
    </location>
</feature>
<evidence type="ECO:0000256" key="16">
    <source>
        <dbReference type="RuleBase" id="RU364101"/>
    </source>
</evidence>
<protein>
    <recommendedName>
        <fullName evidence="16">Protein transport protein sec16</fullName>
    </recommendedName>
</protein>
<feature type="region of interest" description="Disordered" evidence="17">
    <location>
        <begin position="1633"/>
        <end position="1657"/>
    </location>
</feature>
<keyword evidence="7 16" id="KW-0813">Transport</keyword>
<feature type="domain" description="Sec16 Sec23-binding" evidence="18">
    <location>
        <begin position="1363"/>
        <end position="1587"/>
    </location>
</feature>
<dbReference type="PANTHER" id="PTHR13402:SF13">
    <property type="entry name" value="PROTEIN TRANSPORT PROTEIN SEC16A"/>
    <property type="match status" value="1"/>
</dbReference>
<sequence>MQPPPRTTPPGSSGPPAASGGPNTFRRTRPHKHGASAAMTPAAPPSMPMTDPFAFGRQRFSPMPGSSQTPPTNSHQLPMQSPPFPGASATSPPQGASPGTVQAASPGPPPRIFTPQPVPLGPGAVSSPPLPPVDPGYFNSQEPVPYIAQLPNPAPPTSSSLSHPPPPPSSTATPPVQSQTPFNSQPTPPLPSPWVPDHGSRPPSVQNYFQPTNDLPSQPYHAYGPPPVSSPHTSQTLNHSSQPNVTGPPVSHQHNSHFAAQNYFTQSGGPSEAWFNHNPPESQRPYPVPYSEVPSDSGTLSMFFGGDDVENEETLSGEGRLNGILQPQHSTTEFPGPYLNDSGNIRTGTGPCDSVENLEYVPNQEVLPNEPPPSHAYEGGPNLETPDSSSRLARSASVSSSYSNVSHSSAHATNSGSQIPRRQQGVVGTFIQQESPRPPDHPQLQPSTDGYFEQIDSNQTAEASPTFPTPSPPKPVGVFQASANSSFEPVRSHGVGVRPVEVDRARLVMEKDGRDLQHGNLEQPPDNMETIYLPERRPSSRTQGARRPIESPATSLWAPNDTASLSANILLAPAAPSLAATFVPVHSSEVIQPPEDGPLDLHPSIPNPQPPSENLEIPPDSTLQASLGYASLLVTAPPVEALNQPVLIAPPSSDYNLASSQASIQSTPDMATVPQSLMTNQMPQLSPPSNQPQLLFSQTSSAQGVLNLTREVKDVQAPRPNLSRALPLRSENQSLPPSVSQAPPTSSASTNHNQPSNFELLDFSMHQPVSTNQFPVPVTPQSAPPVGLLNNTSGFYLQVTKDAQQSGQPDGESVAHQPVAPPPQPTNNQLDSYSNQITHPTSNPPSHNLPPGQPPPTHPGPSAAGPGSVAASSLPPQAGNSAPQPLQQPQRPSSSLGSQTGYGVPPSMPPGPGYPGCYPGAYPEYQDGRQPYPPQYPVDPRTQSYYQEDPYRRDPRYGWYDGQHPGYREAERQPERPSSRTSQYSDRPNSRQGYPEDFSRSSHGAYNDYYANYYKRPYDAYGDRSRWYDPNAAYDPRYRAYYDQMYGWYYNTEGYRGGDAYYSQQYQNRAREGYDDPWRYYPGYDSSFDDESRRRDPYADDFDRRSVHSEQSARSVHSSHSRRSSFSSRSQQSQVYRSQPDLVSAAYDNTGTTLPADYTYSQYANPSDTASYGQIPYSAEDNTWTEPEQPPPRPLTPEKFSLPHRCARFGPAGQLILVQPNLPSAGQPTLVEIHSMETILQDSPEQSGMRSFPGPLVKEETHKVDVMKFAQNKAQECLRNDDLIDKDSAFLIWEFIVLLCRQNGTVVGTDIADLLLKEHRSVWLPGKSPNEANLIDFNNEAIEHAEEEESGQMSLLSDTFMGDALESAMKNGLWGHALLLASKMDNRTHARVMTRFANSLPINDPLQTVYQLMSGRMPAAATCCGDEKWGDWRPHLAMVLSNLTHALDLDARTISTMGDTLASKGLVDAAHFCYLMAQVGFGVYTKKSTKMVLIGSNHSVPFFKFCSSEAIQRTESYEYAQSLGSQPLSLPNFQVFKFIYACRLAEAGLCAQAFHYCEVISRTLLNLPEYYSPVFISQLIQMSLRLRFFDPQLKERPEQELFIEPEWLLHLRQLDGQIKDGAIAFRTDRSTPQLYPCSTPSSEDQCSPPEPPAVTPDPHNPLMTSLLPPGGVQLMPPAPPTILKEGAVPLPHAPPPGESVPFYPVAPGPPQTNFVTPYQAEIHEQYMPMPTQIPQQMPPQMPAYHPAEMPPQMPPPMAVVEQSSAPSSPQQFPQSSPTFSHPPLQGKDFYDEMARLGPGRRSRTTSQSSMHMAPGRRSRTTSESSNHSGRERSSSFANQGSPPPPPIPETPPQEEPKKSKKDSPKKGSGGGWLTWLYPKRKNEAHLPDDKNKSIVWDEKKQKWVNLDEPEEESKPPPPPPTGFPKAPAAMPGMGPPGLGPPSSGPPGAGPPVNMFSRRAGTKSRYVDVLNPGRGGPKPAAAVPPPADLFAPLAPMAMPANLFTPAAAPDEQQPMEGSVPEAGSENHQQTSATVPQMFNPNALPPAPEGTMSGEGAWSERKRFNEFSLERSEPAFKPGTFSCYFPETHTRTAGYASRCCRTFSTRTSGITERKLKQVEEQGFLRSHQCMELRLPVA</sequence>
<keyword evidence="9" id="KW-0597">Phosphoprotein</keyword>
<feature type="compositionally biased region" description="Basic and acidic residues" evidence="17">
    <location>
        <begin position="1090"/>
        <end position="1108"/>
    </location>
</feature>
<feature type="domain" description="Sec16 central conserved" evidence="19">
    <location>
        <begin position="1207"/>
        <end position="1304"/>
    </location>
</feature>